<gene>
    <name evidence="3" type="ORF">TPAR_00754</name>
</gene>
<dbReference type="CDD" id="cd20273">
    <property type="entry name" value="Complex1_LYR_unchar"/>
    <property type="match status" value="1"/>
</dbReference>
<evidence type="ECO:0000313" key="4">
    <source>
        <dbReference type="Proteomes" id="UP000237481"/>
    </source>
</evidence>
<feature type="compositionally biased region" description="Basic and acidic residues" evidence="1">
    <location>
        <begin position="298"/>
        <end position="310"/>
    </location>
</feature>
<organism evidence="3 4">
    <name type="scientific">Tolypocladium paradoxum</name>
    <dbReference type="NCBI Taxonomy" id="94208"/>
    <lineage>
        <taxon>Eukaryota</taxon>
        <taxon>Fungi</taxon>
        <taxon>Dikarya</taxon>
        <taxon>Ascomycota</taxon>
        <taxon>Pezizomycotina</taxon>
        <taxon>Sordariomycetes</taxon>
        <taxon>Hypocreomycetidae</taxon>
        <taxon>Hypocreales</taxon>
        <taxon>Ophiocordycipitaceae</taxon>
        <taxon>Tolypocladium</taxon>
    </lineage>
</organism>
<proteinExistence type="predicted"/>
<feature type="compositionally biased region" description="Low complexity" evidence="1">
    <location>
        <begin position="123"/>
        <end position="141"/>
    </location>
</feature>
<accession>A0A2S4L9E0</accession>
<dbReference type="AlphaFoldDB" id="A0A2S4L9E0"/>
<feature type="domain" description="Complex 1 LYR protein" evidence="2">
    <location>
        <begin position="14"/>
        <end position="65"/>
    </location>
</feature>
<evidence type="ECO:0000256" key="1">
    <source>
        <dbReference type="SAM" id="MobiDB-lite"/>
    </source>
</evidence>
<dbReference type="Proteomes" id="UP000237481">
    <property type="component" value="Unassembled WGS sequence"/>
</dbReference>
<comment type="caution">
    <text evidence="3">The sequence shown here is derived from an EMBL/GenBank/DDBJ whole genome shotgun (WGS) entry which is preliminary data.</text>
</comment>
<evidence type="ECO:0000259" key="2">
    <source>
        <dbReference type="Pfam" id="PF05347"/>
    </source>
</evidence>
<feature type="region of interest" description="Disordered" evidence="1">
    <location>
        <begin position="283"/>
        <end position="312"/>
    </location>
</feature>
<sequence>MPAPAYPLPSSLPPLHLYRHLLRESSYLPPAFRATIALTIRDRFHRNRKHDARAKAHLSRALSALRGLRAANSGDKNAMAGLISKGFARTGSRRRELMAQFVKPQGPNDSRALEALLDRAASSSTAKGATGPAAGETACGAPQGSRKPRNVFFQKWDQPKLLQMLQSQKQHQKDTKGTTSWPGTAVKGTDEDQFVPKLNIWGNPPAESLVRAKRAHWWRRSADKIMPPLGKGEWDLLGRLSSGAQDRGEWAIPERRHSAKPLVAQGSLRAFDWEGYATKPAAVVEREQSRSRQRRSGRKDTGPYGGRERSQAASSRWFRRAYSRTWQLTPSVSQDPNTLRYSFAWGTAQSRLPAATKAQLEIFEGVDQRGHKLPAS</sequence>
<feature type="region of interest" description="Disordered" evidence="1">
    <location>
        <begin position="168"/>
        <end position="189"/>
    </location>
</feature>
<reference evidence="3 4" key="1">
    <citation type="submission" date="2018-01" db="EMBL/GenBank/DDBJ databases">
        <title>Harnessing the power of phylogenomics to disentangle the directionality and signatures of interkingdom host jumping in the parasitic fungal genus Tolypocladium.</title>
        <authorList>
            <person name="Quandt C.A."/>
            <person name="Patterson W."/>
            <person name="Spatafora J.W."/>
        </authorList>
    </citation>
    <scope>NUCLEOTIDE SEQUENCE [LARGE SCALE GENOMIC DNA]</scope>
    <source>
        <strain evidence="3 4">NRBC 100945</strain>
    </source>
</reference>
<dbReference type="Pfam" id="PF05347">
    <property type="entry name" value="Complex1_LYR"/>
    <property type="match status" value="1"/>
</dbReference>
<dbReference type="InterPro" id="IPR046896">
    <property type="entry name" value="Cup1-like_N"/>
</dbReference>
<protein>
    <recommendedName>
        <fullName evidence="2">Complex 1 LYR protein domain-containing protein</fullName>
    </recommendedName>
</protein>
<feature type="region of interest" description="Disordered" evidence="1">
    <location>
        <begin position="123"/>
        <end position="147"/>
    </location>
</feature>
<evidence type="ECO:0000313" key="3">
    <source>
        <dbReference type="EMBL" id="POR39050.1"/>
    </source>
</evidence>
<dbReference type="OrthoDB" id="5521299at2759"/>
<dbReference type="EMBL" id="PKSG01000075">
    <property type="protein sequence ID" value="POR39050.1"/>
    <property type="molecule type" value="Genomic_DNA"/>
</dbReference>
<dbReference type="InterPro" id="IPR008011">
    <property type="entry name" value="Complex1_LYR_dom"/>
</dbReference>
<name>A0A2S4L9E0_9HYPO</name>
<keyword evidence="4" id="KW-1185">Reference proteome</keyword>